<name>A0AAN7QDN7_9MYRT</name>
<keyword evidence="2" id="KW-1185">Reference proteome</keyword>
<evidence type="ECO:0000313" key="1">
    <source>
        <dbReference type="EMBL" id="KAK4764522.1"/>
    </source>
</evidence>
<proteinExistence type="predicted"/>
<organism evidence="1 2">
    <name type="scientific">Trapa incisa</name>
    <dbReference type="NCBI Taxonomy" id="236973"/>
    <lineage>
        <taxon>Eukaryota</taxon>
        <taxon>Viridiplantae</taxon>
        <taxon>Streptophyta</taxon>
        <taxon>Embryophyta</taxon>
        <taxon>Tracheophyta</taxon>
        <taxon>Spermatophyta</taxon>
        <taxon>Magnoliopsida</taxon>
        <taxon>eudicotyledons</taxon>
        <taxon>Gunneridae</taxon>
        <taxon>Pentapetalae</taxon>
        <taxon>rosids</taxon>
        <taxon>malvids</taxon>
        <taxon>Myrtales</taxon>
        <taxon>Lythraceae</taxon>
        <taxon>Trapa</taxon>
    </lineage>
</organism>
<evidence type="ECO:0000313" key="2">
    <source>
        <dbReference type="Proteomes" id="UP001345219"/>
    </source>
</evidence>
<dbReference type="Proteomes" id="UP001345219">
    <property type="component" value="Chromosome 11"/>
</dbReference>
<reference evidence="1 2" key="1">
    <citation type="journal article" date="2023" name="Hortic Res">
        <title>Pangenome of water caltrop reveals structural variations and asymmetric subgenome divergence after allopolyploidization.</title>
        <authorList>
            <person name="Zhang X."/>
            <person name="Chen Y."/>
            <person name="Wang L."/>
            <person name="Yuan Y."/>
            <person name="Fang M."/>
            <person name="Shi L."/>
            <person name="Lu R."/>
            <person name="Comes H.P."/>
            <person name="Ma Y."/>
            <person name="Chen Y."/>
            <person name="Huang G."/>
            <person name="Zhou Y."/>
            <person name="Zheng Z."/>
            <person name="Qiu Y."/>
        </authorList>
    </citation>
    <scope>NUCLEOTIDE SEQUENCE [LARGE SCALE GENOMIC DNA]</scope>
    <source>
        <tissue evidence="1">Roots</tissue>
    </source>
</reference>
<sequence length="93" mass="10762">MWYKEWKMGTILEMCNDVRMNKQSKTGDKHTTLRNTVFGKRALCISRSSRWFFSPPIEMTLKKLDDHTIRASKGAFGTLPAKPIELKQVDGAW</sequence>
<accession>A0AAN7QDN7</accession>
<dbReference type="EMBL" id="JAXIOK010000008">
    <property type="protein sequence ID" value="KAK4764522.1"/>
    <property type="molecule type" value="Genomic_DNA"/>
</dbReference>
<gene>
    <name evidence="1" type="ORF">SAY87_013960</name>
</gene>
<comment type="caution">
    <text evidence="1">The sequence shown here is derived from an EMBL/GenBank/DDBJ whole genome shotgun (WGS) entry which is preliminary data.</text>
</comment>
<dbReference type="AlphaFoldDB" id="A0AAN7QDN7"/>
<protein>
    <submittedName>
        <fullName evidence="1">Uncharacterized protein</fullName>
    </submittedName>
</protein>